<dbReference type="InterPro" id="IPR032808">
    <property type="entry name" value="DoxX"/>
</dbReference>
<comment type="subcellular location">
    <subcellularLocation>
        <location evidence="1">Membrane</location>
        <topology evidence="1">Multi-pass membrane protein</topology>
    </subcellularLocation>
</comment>
<gene>
    <name evidence="6" type="ORF">AHMF7605_24825</name>
</gene>
<keyword evidence="3 5" id="KW-1133">Transmembrane helix</keyword>
<accession>A0A2T2YLV0</accession>
<dbReference type="RefSeq" id="WP_106932665.1">
    <property type="nucleotide sequence ID" value="NZ_PYFT01000001.1"/>
</dbReference>
<evidence type="ECO:0000256" key="2">
    <source>
        <dbReference type="ARBA" id="ARBA00022692"/>
    </source>
</evidence>
<dbReference type="Pfam" id="PF13564">
    <property type="entry name" value="DoxX_2"/>
    <property type="match status" value="1"/>
</dbReference>
<name>A0A2T2YLV0_9BACT</name>
<proteinExistence type="predicted"/>
<keyword evidence="4 5" id="KW-0472">Membrane</keyword>
<evidence type="ECO:0000256" key="1">
    <source>
        <dbReference type="ARBA" id="ARBA00004141"/>
    </source>
</evidence>
<dbReference type="AlphaFoldDB" id="A0A2T2YLV0"/>
<evidence type="ECO:0000256" key="3">
    <source>
        <dbReference type="ARBA" id="ARBA00022989"/>
    </source>
</evidence>
<evidence type="ECO:0000313" key="7">
    <source>
        <dbReference type="Proteomes" id="UP000240357"/>
    </source>
</evidence>
<comment type="caution">
    <text evidence="6">The sequence shown here is derived from an EMBL/GenBank/DDBJ whole genome shotgun (WGS) entry which is preliminary data.</text>
</comment>
<evidence type="ECO:0000256" key="4">
    <source>
        <dbReference type="ARBA" id="ARBA00023136"/>
    </source>
</evidence>
<reference evidence="6 7" key="1">
    <citation type="submission" date="2018-03" db="EMBL/GenBank/DDBJ databases">
        <title>Adhaeribacter sp. HMF7605 Genome sequencing and assembly.</title>
        <authorList>
            <person name="Kang H."/>
            <person name="Kang J."/>
            <person name="Cha I."/>
            <person name="Kim H."/>
            <person name="Joh K."/>
        </authorList>
    </citation>
    <scope>NUCLEOTIDE SEQUENCE [LARGE SCALE GENOMIC DNA]</scope>
    <source>
        <strain evidence="6 7">HMF7605</strain>
    </source>
</reference>
<feature type="transmembrane region" description="Helical" evidence="5">
    <location>
        <begin position="75"/>
        <end position="94"/>
    </location>
</feature>
<dbReference type="GO" id="GO:0016020">
    <property type="term" value="C:membrane"/>
    <property type="evidence" value="ECO:0007669"/>
    <property type="project" value="UniProtKB-SubCell"/>
</dbReference>
<feature type="transmembrane region" description="Helical" evidence="5">
    <location>
        <begin position="48"/>
        <end position="68"/>
    </location>
</feature>
<feature type="transmembrane region" description="Helical" evidence="5">
    <location>
        <begin position="9"/>
        <end position="28"/>
    </location>
</feature>
<dbReference type="EMBL" id="PYFT01000001">
    <property type="protein sequence ID" value="PSR56488.1"/>
    <property type="molecule type" value="Genomic_DNA"/>
</dbReference>
<feature type="transmembrane region" description="Helical" evidence="5">
    <location>
        <begin position="100"/>
        <end position="118"/>
    </location>
</feature>
<keyword evidence="7" id="KW-1185">Reference proteome</keyword>
<keyword evidence="2 5" id="KW-0812">Transmembrane</keyword>
<sequence length="144" mass="16277">MKTAKTTKIIYWTTTSIIFLFEGVLPAFTSHTDLAVEGIRHLGYPDYFRVMLTVFKVAGALALILPFVRGRFKEWAYAGFGITILSAFISHGVVDGLNGQTFFPLFIFVILSISYLSYHKLSKFPHSNHQPLKHPDYVVSSLPY</sequence>
<dbReference type="Proteomes" id="UP000240357">
    <property type="component" value="Unassembled WGS sequence"/>
</dbReference>
<organism evidence="6 7">
    <name type="scientific">Adhaeribacter arboris</name>
    <dbReference type="NCBI Taxonomy" id="2072846"/>
    <lineage>
        <taxon>Bacteria</taxon>
        <taxon>Pseudomonadati</taxon>
        <taxon>Bacteroidota</taxon>
        <taxon>Cytophagia</taxon>
        <taxon>Cytophagales</taxon>
        <taxon>Hymenobacteraceae</taxon>
        <taxon>Adhaeribacter</taxon>
    </lineage>
</organism>
<evidence type="ECO:0000256" key="5">
    <source>
        <dbReference type="SAM" id="Phobius"/>
    </source>
</evidence>
<evidence type="ECO:0000313" key="6">
    <source>
        <dbReference type="EMBL" id="PSR56488.1"/>
    </source>
</evidence>
<dbReference type="OrthoDB" id="7960583at2"/>
<protein>
    <submittedName>
        <fullName evidence="6">DoxX family protein</fullName>
    </submittedName>
</protein>